<dbReference type="InterPro" id="IPR000175">
    <property type="entry name" value="Na/ntran_symport"/>
</dbReference>
<keyword evidence="3" id="KW-0812">Transmembrane</keyword>
<dbReference type="SUPFAM" id="SSF161070">
    <property type="entry name" value="SNF-like"/>
    <property type="match status" value="1"/>
</dbReference>
<keyword evidence="2" id="KW-0813">Transport</keyword>
<sequence>MLIFVGLPLFFLEFAFGQFASLGPISIWNVSPLFKAIKLRQEDLVWKANSVLSGRRVRLLQGLLPSLAPWFGERIYSIMCGTGVRRRRVVLALSCHGAQVDNKEGAVDATQADSGSRLGLTGLVENNTQTLAAGKVRDTA</sequence>
<gene>
    <name evidence="7" type="ORF">DILT_LOCUS8981</name>
</gene>
<dbReference type="Pfam" id="PF00209">
    <property type="entry name" value="SNF"/>
    <property type="match status" value="1"/>
</dbReference>
<keyword evidence="5" id="KW-0472">Membrane</keyword>
<dbReference type="EMBL" id="UYRU01055702">
    <property type="protein sequence ID" value="VDN13150.1"/>
    <property type="molecule type" value="Genomic_DNA"/>
</dbReference>
<evidence type="ECO:0000256" key="5">
    <source>
        <dbReference type="ARBA" id="ARBA00023136"/>
    </source>
</evidence>
<feature type="chain" id="PRO_5018076738" description="Methionyl/Valyl/Leucyl/Isoleucyl-tRNA synthetase anticodon-binding domain-containing protein" evidence="6">
    <location>
        <begin position="18"/>
        <end position="140"/>
    </location>
</feature>
<evidence type="ECO:0000256" key="4">
    <source>
        <dbReference type="ARBA" id="ARBA00022989"/>
    </source>
</evidence>
<proteinExistence type="predicted"/>
<reference evidence="7 8" key="1">
    <citation type="submission" date="2018-11" db="EMBL/GenBank/DDBJ databases">
        <authorList>
            <consortium name="Pathogen Informatics"/>
        </authorList>
    </citation>
    <scope>NUCLEOTIDE SEQUENCE [LARGE SCALE GENOMIC DNA]</scope>
</reference>
<dbReference type="GO" id="GO:0016020">
    <property type="term" value="C:membrane"/>
    <property type="evidence" value="ECO:0007669"/>
    <property type="project" value="UniProtKB-SubCell"/>
</dbReference>
<evidence type="ECO:0000256" key="3">
    <source>
        <dbReference type="ARBA" id="ARBA00022692"/>
    </source>
</evidence>
<dbReference type="InterPro" id="IPR037272">
    <property type="entry name" value="SNS_sf"/>
</dbReference>
<feature type="signal peptide" evidence="6">
    <location>
        <begin position="1"/>
        <end position="17"/>
    </location>
</feature>
<comment type="subcellular location">
    <subcellularLocation>
        <location evidence="1">Membrane</location>
        <topology evidence="1">Multi-pass membrane protein</topology>
    </subcellularLocation>
</comment>
<evidence type="ECO:0000313" key="8">
    <source>
        <dbReference type="Proteomes" id="UP000281553"/>
    </source>
</evidence>
<evidence type="ECO:0000313" key="7">
    <source>
        <dbReference type="EMBL" id="VDN13150.1"/>
    </source>
</evidence>
<accession>A0A3P7LID8</accession>
<name>A0A3P7LID8_DIBLA</name>
<evidence type="ECO:0000256" key="1">
    <source>
        <dbReference type="ARBA" id="ARBA00004141"/>
    </source>
</evidence>
<protein>
    <recommendedName>
        <fullName evidence="9">Methionyl/Valyl/Leucyl/Isoleucyl-tRNA synthetase anticodon-binding domain-containing protein</fullName>
    </recommendedName>
</protein>
<organism evidence="7 8">
    <name type="scientific">Dibothriocephalus latus</name>
    <name type="common">Fish tapeworm</name>
    <name type="synonym">Diphyllobothrium latum</name>
    <dbReference type="NCBI Taxonomy" id="60516"/>
    <lineage>
        <taxon>Eukaryota</taxon>
        <taxon>Metazoa</taxon>
        <taxon>Spiralia</taxon>
        <taxon>Lophotrochozoa</taxon>
        <taxon>Platyhelminthes</taxon>
        <taxon>Cestoda</taxon>
        <taxon>Eucestoda</taxon>
        <taxon>Diphyllobothriidea</taxon>
        <taxon>Diphyllobothriidae</taxon>
        <taxon>Dibothriocephalus</taxon>
    </lineage>
</organism>
<dbReference type="OrthoDB" id="6581954at2759"/>
<keyword evidence="4" id="KW-1133">Transmembrane helix</keyword>
<dbReference type="AlphaFoldDB" id="A0A3P7LID8"/>
<evidence type="ECO:0000256" key="6">
    <source>
        <dbReference type="SAM" id="SignalP"/>
    </source>
</evidence>
<evidence type="ECO:0000256" key="2">
    <source>
        <dbReference type="ARBA" id="ARBA00022448"/>
    </source>
</evidence>
<keyword evidence="6" id="KW-0732">Signal</keyword>
<keyword evidence="8" id="KW-1185">Reference proteome</keyword>
<dbReference type="Proteomes" id="UP000281553">
    <property type="component" value="Unassembled WGS sequence"/>
</dbReference>
<evidence type="ECO:0008006" key="9">
    <source>
        <dbReference type="Google" id="ProtNLM"/>
    </source>
</evidence>